<protein>
    <recommendedName>
        <fullName evidence="3">Minor capsid protein</fullName>
    </recommendedName>
</protein>
<accession>A0A926EVK3</accession>
<dbReference type="InterPro" id="IPR024411">
    <property type="entry name" value="Tail_terminator_phage"/>
</dbReference>
<evidence type="ECO:0000313" key="1">
    <source>
        <dbReference type="EMBL" id="MBC8587109.1"/>
    </source>
</evidence>
<evidence type="ECO:0008006" key="3">
    <source>
        <dbReference type="Google" id="ProtNLM"/>
    </source>
</evidence>
<sequence>MNIAKDISTLLQSITNNICIDEMQDDGTDNCITVYHSGGNKPQYFFGGTKQIENPSIQVRVRHQNRKDALNWCYKVKNILDGKSNFTINNNNYILVTLSSDILNLGRDNQGRVHYSLNFNIQVTRNN</sequence>
<dbReference type="EMBL" id="JACRTG010000008">
    <property type="protein sequence ID" value="MBC8587109.1"/>
    <property type="molecule type" value="Genomic_DNA"/>
</dbReference>
<name>A0A926EVK3_9FIRM</name>
<dbReference type="Proteomes" id="UP000601171">
    <property type="component" value="Unassembled WGS sequence"/>
</dbReference>
<dbReference type="AlphaFoldDB" id="A0A926EVK3"/>
<gene>
    <name evidence="1" type="ORF">H8707_02480</name>
</gene>
<keyword evidence="2" id="KW-1185">Reference proteome</keyword>
<evidence type="ECO:0000313" key="2">
    <source>
        <dbReference type="Proteomes" id="UP000601171"/>
    </source>
</evidence>
<reference evidence="1" key="1">
    <citation type="submission" date="2020-08" db="EMBL/GenBank/DDBJ databases">
        <title>Genome public.</title>
        <authorList>
            <person name="Liu C."/>
            <person name="Sun Q."/>
        </authorList>
    </citation>
    <scope>NUCLEOTIDE SEQUENCE</scope>
    <source>
        <strain evidence="1">BX21</strain>
    </source>
</reference>
<comment type="caution">
    <text evidence="1">The sequence shown here is derived from an EMBL/GenBank/DDBJ whole genome shotgun (WGS) entry which is preliminary data.</text>
</comment>
<organism evidence="1 2">
    <name type="scientific">Paratissierella segnis</name>
    <dbReference type="NCBI Taxonomy" id="2763679"/>
    <lineage>
        <taxon>Bacteria</taxon>
        <taxon>Bacillati</taxon>
        <taxon>Bacillota</taxon>
        <taxon>Tissierellia</taxon>
        <taxon>Tissierellales</taxon>
        <taxon>Tissierellaceae</taxon>
        <taxon>Paratissierella</taxon>
    </lineage>
</organism>
<dbReference type="RefSeq" id="WP_262428581.1">
    <property type="nucleotide sequence ID" value="NZ_JACRTG010000008.1"/>
</dbReference>
<dbReference type="Pfam" id="PF12691">
    <property type="entry name" value="Phage_tail_terminator_6"/>
    <property type="match status" value="1"/>
</dbReference>
<proteinExistence type="predicted"/>